<feature type="transmembrane region" description="Helical" evidence="9">
    <location>
        <begin position="371"/>
        <end position="393"/>
    </location>
</feature>
<feature type="compositionally biased region" description="Polar residues" evidence="8">
    <location>
        <begin position="14"/>
        <end position="31"/>
    </location>
</feature>
<comment type="subcellular location">
    <subcellularLocation>
        <location evidence="1">Cell membrane</location>
        <topology evidence="1">Multi-pass membrane protein</topology>
    </subcellularLocation>
</comment>
<evidence type="ECO:0000256" key="3">
    <source>
        <dbReference type="ARBA" id="ARBA00022448"/>
    </source>
</evidence>
<dbReference type="GO" id="GO:0005886">
    <property type="term" value="C:plasma membrane"/>
    <property type="evidence" value="ECO:0007669"/>
    <property type="project" value="UniProtKB-SubCell"/>
</dbReference>
<dbReference type="STRING" id="754252.PFREUD_08230"/>
<dbReference type="Pfam" id="PF01594">
    <property type="entry name" value="AI-2E_transport"/>
    <property type="match status" value="1"/>
</dbReference>
<evidence type="ECO:0000256" key="9">
    <source>
        <dbReference type="SAM" id="Phobius"/>
    </source>
</evidence>
<comment type="similarity">
    <text evidence="2">Belongs to the autoinducer-2 exporter (AI-2E) (TC 2.A.86) family.</text>
</comment>
<name>D7GCT9_PROFC</name>
<protein>
    <submittedName>
        <fullName evidence="10">Hypothetical membrane protein</fullName>
    </submittedName>
</protein>
<reference evidence="10 11" key="1">
    <citation type="journal article" date="2010" name="PLoS ONE">
        <title>The complete genome of Propionibacterium freudenreichii CIRM-BIA1, a hardy actinobacterium with food and probiotic applications.</title>
        <authorList>
            <person name="Falentin H."/>
            <person name="Deutsch S.M."/>
            <person name="Jan G."/>
            <person name="Loux V."/>
            <person name="Thierry A."/>
            <person name="Parayre S."/>
            <person name="Maillard M.B."/>
            <person name="Dherbecourt J."/>
            <person name="Cousin F.J."/>
            <person name="Jardin J."/>
            <person name="Siguier P."/>
            <person name="Couloux A."/>
            <person name="Barbe V."/>
            <person name="Vacherie B."/>
            <person name="Wincker P."/>
            <person name="Gibrat J.F."/>
            <person name="Gaillardin C."/>
            <person name="Lortal S."/>
        </authorList>
    </citation>
    <scope>NUCLEOTIDE SEQUENCE [LARGE SCALE GENOMIC DNA]</scope>
    <source>
        <strain evidence="11">ATCC 9614 / DSM 4902 / CIP 103027 / NCIMB 8099 / CIRM-BIA1</strain>
    </source>
</reference>
<proteinExistence type="inferred from homology"/>
<dbReference type="PANTHER" id="PTHR21716:SF53">
    <property type="entry name" value="PERMEASE PERM-RELATED"/>
    <property type="match status" value="1"/>
</dbReference>
<keyword evidence="5 9" id="KW-0812">Transmembrane</keyword>
<gene>
    <name evidence="10" type="ordered locus">PFREUD_08230</name>
</gene>
<evidence type="ECO:0000256" key="6">
    <source>
        <dbReference type="ARBA" id="ARBA00022989"/>
    </source>
</evidence>
<evidence type="ECO:0000256" key="7">
    <source>
        <dbReference type="ARBA" id="ARBA00023136"/>
    </source>
</evidence>
<keyword evidence="3" id="KW-0813">Transport</keyword>
<keyword evidence="11" id="KW-1185">Reference proteome</keyword>
<feature type="compositionally biased region" description="Polar residues" evidence="8">
    <location>
        <begin position="58"/>
        <end position="67"/>
    </location>
</feature>
<dbReference type="PANTHER" id="PTHR21716">
    <property type="entry name" value="TRANSMEMBRANE PROTEIN"/>
    <property type="match status" value="1"/>
</dbReference>
<evidence type="ECO:0000256" key="4">
    <source>
        <dbReference type="ARBA" id="ARBA00022475"/>
    </source>
</evidence>
<keyword evidence="7 9" id="KW-0472">Membrane</keyword>
<feature type="transmembrane region" description="Helical" evidence="9">
    <location>
        <begin position="104"/>
        <end position="122"/>
    </location>
</feature>
<dbReference type="Proteomes" id="UP000000936">
    <property type="component" value="Chromosome"/>
</dbReference>
<feature type="transmembrane region" description="Helical" evidence="9">
    <location>
        <begin position="268"/>
        <end position="285"/>
    </location>
</feature>
<evidence type="ECO:0000256" key="1">
    <source>
        <dbReference type="ARBA" id="ARBA00004651"/>
    </source>
</evidence>
<evidence type="ECO:0000256" key="5">
    <source>
        <dbReference type="ARBA" id="ARBA00022692"/>
    </source>
</evidence>
<evidence type="ECO:0000313" key="10">
    <source>
        <dbReference type="EMBL" id="CBL56350.1"/>
    </source>
</evidence>
<dbReference type="HOGENOM" id="CLU_031275_0_4_11"/>
<dbReference type="KEGG" id="pfr:PFREUD_08230"/>
<feature type="transmembrane region" description="Helical" evidence="9">
    <location>
        <begin position="333"/>
        <end position="351"/>
    </location>
</feature>
<sequence length="424" mass="45582">MPRRHAPGAIEETIMQSDQDQFGTAGTSSQDDTGRTSPDVGGAATARAEDRPKKAGSSGATRSTSVAQGPFRGQPRWLPRMSVIFIAMIGIAGSIWLFRQLSWLLAPVFLGLNLVIAFYPIYSGLTRRKWPRALAAIVMALALLSVVILAVASMAWAVGTLIGAIPSYVPRIQAMYGDLMQFLVQHHISADAVSGFYSRIDPNNVLSALTGVLGSISGSIGAGTVALTTILMLLVDSVGWKRRLGMVEVGHPRAIGAIRDFAHGTRRYWLVSMVFGAIMAGLNAIELKILNVPLMGVWVVLTFITTFIPSVGFFFAMVPPVIVALVVNGWQNALWLMAIYFVTTWIVQGFFQPKFTGNAVGVNITTSFISLLFWAWVFGPLGALIALPATQLVKSLVLDADPKSRWVSALIAPEPSVVGADPQT</sequence>
<keyword evidence="4" id="KW-1003">Cell membrane</keyword>
<feature type="transmembrane region" description="Helical" evidence="9">
    <location>
        <begin position="297"/>
        <end position="326"/>
    </location>
</feature>
<feature type="region of interest" description="Disordered" evidence="8">
    <location>
        <begin position="1"/>
        <end position="71"/>
    </location>
</feature>
<feature type="transmembrane region" description="Helical" evidence="9">
    <location>
        <begin position="77"/>
        <end position="98"/>
    </location>
</feature>
<feature type="transmembrane region" description="Helical" evidence="9">
    <location>
        <begin position="134"/>
        <end position="158"/>
    </location>
</feature>
<dbReference type="eggNOG" id="COG0628">
    <property type="taxonomic scope" value="Bacteria"/>
</dbReference>
<dbReference type="EMBL" id="FN806773">
    <property type="protein sequence ID" value="CBL56350.1"/>
    <property type="molecule type" value="Genomic_DNA"/>
</dbReference>
<evidence type="ECO:0000256" key="8">
    <source>
        <dbReference type="SAM" id="MobiDB-lite"/>
    </source>
</evidence>
<dbReference type="AlphaFoldDB" id="D7GCT9"/>
<keyword evidence="6 9" id="KW-1133">Transmembrane helix</keyword>
<evidence type="ECO:0000313" key="11">
    <source>
        <dbReference type="Proteomes" id="UP000000936"/>
    </source>
</evidence>
<dbReference type="InterPro" id="IPR002549">
    <property type="entry name" value="AI-2E-like"/>
</dbReference>
<feature type="transmembrane region" description="Helical" evidence="9">
    <location>
        <begin position="212"/>
        <end position="235"/>
    </location>
</feature>
<accession>D7GCT9</accession>
<organism evidence="10 11">
    <name type="scientific">Propionibacterium freudenreichii subsp. shermanii (strain ATCC 9614 / DSM 4902 / CIP 103027 / NCIMB 8099 / CIRM-BIA1)</name>
    <dbReference type="NCBI Taxonomy" id="754252"/>
    <lineage>
        <taxon>Bacteria</taxon>
        <taxon>Bacillati</taxon>
        <taxon>Actinomycetota</taxon>
        <taxon>Actinomycetes</taxon>
        <taxon>Propionibacteriales</taxon>
        <taxon>Propionibacteriaceae</taxon>
        <taxon>Propionibacterium</taxon>
    </lineage>
</organism>
<evidence type="ECO:0000256" key="2">
    <source>
        <dbReference type="ARBA" id="ARBA00009773"/>
    </source>
</evidence>